<dbReference type="InterPro" id="IPR029044">
    <property type="entry name" value="Nucleotide-diphossugar_trans"/>
</dbReference>
<dbReference type="GO" id="GO:0016020">
    <property type="term" value="C:membrane"/>
    <property type="evidence" value="ECO:0007669"/>
    <property type="project" value="InterPro"/>
</dbReference>
<dbReference type="EMBL" id="UINC01005989">
    <property type="protein sequence ID" value="SVA24789.1"/>
    <property type="molecule type" value="Genomic_DNA"/>
</dbReference>
<dbReference type="Pfam" id="PF03414">
    <property type="entry name" value="Glyco_transf_6"/>
    <property type="match status" value="1"/>
</dbReference>
<proteinExistence type="inferred from homology"/>
<evidence type="ECO:0000256" key="2">
    <source>
        <dbReference type="ARBA" id="ARBA00010413"/>
    </source>
</evidence>
<accession>A0A381U9E1</accession>
<dbReference type="PANTHER" id="PTHR10462">
    <property type="entry name" value="GLYCOSYLTRANSFERASE-RELATED"/>
    <property type="match status" value="1"/>
</dbReference>
<keyword evidence="3" id="KW-0328">Glycosyltransferase</keyword>
<dbReference type="SUPFAM" id="SSF53448">
    <property type="entry name" value="Nucleotide-diphospho-sugar transferases"/>
    <property type="match status" value="1"/>
</dbReference>
<keyword evidence="4" id="KW-0808">Transferase</keyword>
<dbReference type="GO" id="GO:0016758">
    <property type="term" value="F:hexosyltransferase activity"/>
    <property type="evidence" value="ECO:0007669"/>
    <property type="project" value="InterPro"/>
</dbReference>
<dbReference type="Gene3D" id="3.90.550.10">
    <property type="entry name" value="Spore Coat Polysaccharide Biosynthesis Protein SpsA, Chain A"/>
    <property type="match status" value="1"/>
</dbReference>
<evidence type="ECO:0000256" key="3">
    <source>
        <dbReference type="ARBA" id="ARBA00022676"/>
    </source>
</evidence>
<dbReference type="PANTHER" id="PTHR10462:SF53">
    <property type="entry name" value="HISTO-BLOOD GROUP ABO SYSTEM TRANSFERASE 1-LIKE"/>
    <property type="match status" value="1"/>
</dbReference>
<organism evidence="5">
    <name type="scientific">marine metagenome</name>
    <dbReference type="NCBI Taxonomy" id="408172"/>
    <lineage>
        <taxon>unclassified sequences</taxon>
        <taxon>metagenomes</taxon>
        <taxon>ecological metagenomes</taxon>
    </lineage>
</organism>
<evidence type="ECO:0008006" key="6">
    <source>
        <dbReference type="Google" id="ProtNLM"/>
    </source>
</evidence>
<evidence type="ECO:0000256" key="4">
    <source>
        <dbReference type="ARBA" id="ARBA00022679"/>
    </source>
</evidence>
<evidence type="ECO:0000256" key="1">
    <source>
        <dbReference type="ARBA" id="ARBA00001936"/>
    </source>
</evidence>
<sequence>MNIGIILIATGKYINFFDQVYKSYEKFFLPNYPKHYFLLTDCTDRKFNNNISTYKIKRLGWPGDTLYRYHRFMTIKNDIEKSSVNVLYYTDVDMKVVSEVGDEFLPEIGKPLVAVAHPGFFYRNKMGTPENRKESTAYIDPSEDRPHYICGGIQGGLVNEYLNASKTIKQQIDDDNKNNITAIWNDESHWNRYMVSNLNKFKFLPANYCHPEKTRRFGLGKLTPKILALDKNHEYFRS</sequence>
<evidence type="ECO:0000313" key="5">
    <source>
        <dbReference type="EMBL" id="SVA24789.1"/>
    </source>
</evidence>
<comment type="cofactor">
    <cofactor evidence="1">
        <name>Mn(2+)</name>
        <dbReference type="ChEBI" id="CHEBI:29035"/>
    </cofactor>
</comment>
<name>A0A381U9E1_9ZZZZ</name>
<dbReference type="GO" id="GO:0005975">
    <property type="term" value="P:carbohydrate metabolic process"/>
    <property type="evidence" value="ECO:0007669"/>
    <property type="project" value="InterPro"/>
</dbReference>
<reference evidence="5" key="1">
    <citation type="submission" date="2018-05" db="EMBL/GenBank/DDBJ databases">
        <authorList>
            <person name="Lanie J.A."/>
            <person name="Ng W.-L."/>
            <person name="Kazmierczak K.M."/>
            <person name="Andrzejewski T.M."/>
            <person name="Davidsen T.M."/>
            <person name="Wayne K.J."/>
            <person name="Tettelin H."/>
            <person name="Glass J.I."/>
            <person name="Rusch D."/>
            <person name="Podicherti R."/>
            <person name="Tsui H.-C.T."/>
            <person name="Winkler M.E."/>
        </authorList>
    </citation>
    <scope>NUCLEOTIDE SEQUENCE</scope>
</reference>
<gene>
    <name evidence="5" type="ORF">METZ01_LOCUS77643</name>
</gene>
<dbReference type="AlphaFoldDB" id="A0A381U9E1"/>
<comment type="similarity">
    <text evidence="2">Belongs to the glycosyltransferase 6 family.</text>
</comment>
<protein>
    <recommendedName>
        <fullName evidence="6">Glycosyl transferase family 6</fullName>
    </recommendedName>
</protein>
<dbReference type="InterPro" id="IPR005076">
    <property type="entry name" value="Glyco_trans_6"/>
</dbReference>